<sequence length="170" mass="19474">MSLILKEEKNDSQPGLSCFTSSYESSGMYTQESLDMFQVLMTKLDNTYKQISEFSKAKAQYEARTIELLAKNQSMSSENLMLRKKIQELQDFFKSIDGKKSKTTFTEQYTQHSNKESYESSETKEDGSTTTATETLCNSLKVSLNINPQGKKNFKFYQVALIRSLPIFNL</sequence>
<protein>
    <submittedName>
        <fullName evidence="2">Uncharacterized protein</fullName>
    </submittedName>
</protein>
<accession>A0A1R2C817</accession>
<organism evidence="2 3">
    <name type="scientific">Stentor coeruleus</name>
    <dbReference type="NCBI Taxonomy" id="5963"/>
    <lineage>
        <taxon>Eukaryota</taxon>
        <taxon>Sar</taxon>
        <taxon>Alveolata</taxon>
        <taxon>Ciliophora</taxon>
        <taxon>Postciliodesmatophora</taxon>
        <taxon>Heterotrichea</taxon>
        <taxon>Heterotrichida</taxon>
        <taxon>Stentoridae</taxon>
        <taxon>Stentor</taxon>
    </lineage>
</organism>
<evidence type="ECO:0000256" key="1">
    <source>
        <dbReference type="SAM" id="MobiDB-lite"/>
    </source>
</evidence>
<feature type="region of interest" description="Disordered" evidence="1">
    <location>
        <begin position="104"/>
        <end position="131"/>
    </location>
</feature>
<reference evidence="2 3" key="1">
    <citation type="submission" date="2016-11" db="EMBL/GenBank/DDBJ databases">
        <title>The macronuclear genome of Stentor coeruleus: a giant cell with tiny introns.</title>
        <authorList>
            <person name="Slabodnick M."/>
            <person name="Ruby J.G."/>
            <person name="Reiff S.B."/>
            <person name="Swart E.C."/>
            <person name="Gosai S."/>
            <person name="Prabakaran S."/>
            <person name="Witkowska E."/>
            <person name="Larue G.E."/>
            <person name="Fisher S."/>
            <person name="Freeman R.M."/>
            <person name="Gunawardena J."/>
            <person name="Chu W."/>
            <person name="Stover N.A."/>
            <person name="Gregory B.D."/>
            <person name="Nowacki M."/>
            <person name="Derisi J."/>
            <person name="Roy S.W."/>
            <person name="Marshall W.F."/>
            <person name="Sood P."/>
        </authorList>
    </citation>
    <scope>NUCLEOTIDE SEQUENCE [LARGE SCALE GENOMIC DNA]</scope>
    <source>
        <strain evidence="2">WM001</strain>
    </source>
</reference>
<gene>
    <name evidence="2" type="ORF">SteCoe_13597</name>
</gene>
<dbReference type="Proteomes" id="UP000187209">
    <property type="component" value="Unassembled WGS sequence"/>
</dbReference>
<proteinExistence type="predicted"/>
<dbReference type="EMBL" id="MPUH01000246">
    <property type="protein sequence ID" value="OMJ85131.1"/>
    <property type="molecule type" value="Genomic_DNA"/>
</dbReference>
<dbReference type="AlphaFoldDB" id="A0A1R2C817"/>
<comment type="caution">
    <text evidence="2">The sequence shown here is derived from an EMBL/GenBank/DDBJ whole genome shotgun (WGS) entry which is preliminary data.</text>
</comment>
<name>A0A1R2C817_9CILI</name>
<evidence type="ECO:0000313" key="3">
    <source>
        <dbReference type="Proteomes" id="UP000187209"/>
    </source>
</evidence>
<keyword evidence="3" id="KW-1185">Reference proteome</keyword>
<feature type="compositionally biased region" description="Basic and acidic residues" evidence="1">
    <location>
        <begin position="113"/>
        <end position="127"/>
    </location>
</feature>
<evidence type="ECO:0000313" key="2">
    <source>
        <dbReference type="EMBL" id="OMJ85131.1"/>
    </source>
</evidence>